<dbReference type="EMBL" id="JAIMBW010000001">
    <property type="protein sequence ID" value="MBY4893581.1"/>
    <property type="molecule type" value="Genomic_DNA"/>
</dbReference>
<keyword evidence="6" id="KW-0902">Two-component regulatory system</keyword>
<dbReference type="InterPro" id="IPR005467">
    <property type="entry name" value="His_kinase_dom"/>
</dbReference>
<dbReference type="InterPro" id="IPR050351">
    <property type="entry name" value="BphY/WalK/GraS-like"/>
</dbReference>
<organism evidence="8">
    <name type="scientific">Gymnodinialimonas phycosphaerae</name>
    <dbReference type="NCBI Taxonomy" id="2841589"/>
    <lineage>
        <taxon>Bacteria</taxon>
        <taxon>Pseudomonadati</taxon>
        <taxon>Pseudomonadota</taxon>
        <taxon>Alphaproteobacteria</taxon>
        <taxon>Rhodobacterales</taxon>
        <taxon>Paracoccaceae</taxon>
        <taxon>Gymnodinialimonas</taxon>
    </lineage>
</organism>
<keyword evidence="9" id="KW-1185">Reference proteome</keyword>
<dbReference type="InterPro" id="IPR036890">
    <property type="entry name" value="HATPase_C_sf"/>
</dbReference>
<dbReference type="GO" id="GO:0005886">
    <property type="term" value="C:plasma membrane"/>
    <property type="evidence" value="ECO:0007669"/>
    <property type="project" value="TreeGrafter"/>
</dbReference>
<keyword evidence="3" id="KW-0597">Phosphoprotein</keyword>
<dbReference type="Proteomes" id="UP000693972">
    <property type="component" value="Unassembled WGS sequence"/>
</dbReference>
<dbReference type="SUPFAM" id="SSF55874">
    <property type="entry name" value="ATPase domain of HSP90 chaperone/DNA topoisomerase II/histidine kinase"/>
    <property type="match status" value="1"/>
</dbReference>
<dbReference type="PANTHER" id="PTHR45453">
    <property type="entry name" value="PHOSPHATE REGULON SENSOR PROTEIN PHOR"/>
    <property type="match status" value="1"/>
</dbReference>
<dbReference type="InterPro" id="IPR003594">
    <property type="entry name" value="HATPase_dom"/>
</dbReference>
<evidence type="ECO:0000256" key="4">
    <source>
        <dbReference type="ARBA" id="ARBA00022679"/>
    </source>
</evidence>
<reference evidence="8 9" key="1">
    <citation type="submission" date="2021-07" db="EMBL/GenBank/DDBJ databases">
        <title>Karlodiniumbacter phycospheric gen. nov., sp. nov., a phycosphere bacterium isolated from karlodinium veneficum.</title>
        <authorList>
            <person name="Peng Y."/>
            <person name="Jiang L."/>
            <person name="Lee J."/>
        </authorList>
    </citation>
    <scope>NUCLEOTIDE SEQUENCE</scope>
    <source>
        <strain evidence="8 9">N5</strain>
    </source>
</reference>
<dbReference type="SMART" id="SM00387">
    <property type="entry name" value="HATPase_c"/>
    <property type="match status" value="1"/>
</dbReference>
<dbReference type="EC" id="2.7.13.3" evidence="2"/>
<dbReference type="Pfam" id="PF02518">
    <property type="entry name" value="HATPase_c"/>
    <property type="match status" value="1"/>
</dbReference>
<dbReference type="GO" id="GO:0004721">
    <property type="term" value="F:phosphoprotein phosphatase activity"/>
    <property type="evidence" value="ECO:0007669"/>
    <property type="project" value="TreeGrafter"/>
</dbReference>
<feature type="domain" description="Histidine kinase" evidence="7">
    <location>
        <begin position="1"/>
        <end position="105"/>
    </location>
</feature>
<comment type="catalytic activity">
    <reaction evidence="1">
        <text>ATP + protein L-histidine = ADP + protein N-phospho-L-histidine.</text>
        <dbReference type="EC" id="2.7.13.3"/>
    </reaction>
</comment>
<dbReference type="PANTHER" id="PTHR45453:SF1">
    <property type="entry name" value="PHOSPHATE REGULON SENSOR PROTEIN PHOR"/>
    <property type="match status" value="1"/>
</dbReference>
<dbReference type="AlphaFoldDB" id="A0A975TRP3"/>
<dbReference type="Gene3D" id="3.30.565.10">
    <property type="entry name" value="Histidine kinase-like ATPase, C-terminal domain"/>
    <property type="match status" value="1"/>
</dbReference>
<evidence type="ECO:0000256" key="3">
    <source>
        <dbReference type="ARBA" id="ARBA00022553"/>
    </source>
</evidence>
<proteinExistence type="predicted"/>
<evidence type="ECO:0000256" key="6">
    <source>
        <dbReference type="ARBA" id="ARBA00023012"/>
    </source>
</evidence>
<dbReference type="InterPro" id="IPR004358">
    <property type="entry name" value="Sig_transdc_His_kin-like_C"/>
</dbReference>
<dbReference type="GO" id="GO:0016036">
    <property type="term" value="P:cellular response to phosphate starvation"/>
    <property type="evidence" value="ECO:0007669"/>
    <property type="project" value="TreeGrafter"/>
</dbReference>
<evidence type="ECO:0000256" key="5">
    <source>
        <dbReference type="ARBA" id="ARBA00022777"/>
    </source>
</evidence>
<accession>A0A975TRP3</accession>
<evidence type="ECO:0000313" key="9">
    <source>
        <dbReference type="Proteomes" id="UP000693972"/>
    </source>
</evidence>
<protein>
    <recommendedName>
        <fullName evidence="2">histidine kinase</fullName>
        <ecNumber evidence="2">2.7.13.3</ecNumber>
    </recommendedName>
</protein>
<evidence type="ECO:0000256" key="1">
    <source>
        <dbReference type="ARBA" id="ARBA00000085"/>
    </source>
</evidence>
<keyword evidence="4" id="KW-0808">Transferase</keyword>
<name>A0A975TRP3_9RHOB</name>
<keyword evidence="5" id="KW-0418">Kinase</keyword>
<dbReference type="EMBL" id="CP078073">
    <property type="protein sequence ID" value="QXL86292.1"/>
    <property type="molecule type" value="Genomic_DNA"/>
</dbReference>
<gene>
    <name evidence="8" type="ORF">KUL25_12490</name>
</gene>
<dbReference type="GO" id="GO:0000155">
    <property type="term" value="F:phosphorelay sensor kinase activity"/>
    <property type="evidence" value="ECO:0007669"/>
    <property type="project" value="TreeGrafter"/>
</dbReference>
<sequence>MIDNLLQNAARHTDAPGMVRVAIWRDGNFAQVSTEDTPPAAPDGALPQLFDRFYRAEGSRSRALGGSGLGLPVSEAIVKAHGGTITATASDLGGLKVTFTLPETRK</sequence>
<dbReference type="PRINTS" id="PR00344">
    <property type="entry name" value="BCTRLSENSOR"/>
</dbReference>
<evidence type="ECO:0000256" key="2">
    <source>
        <dbReference type="ARBA" id="ARBA00012438"/>
    </source>
</evidence>
<evidence type="ECO:0000259" key="7">
    <source>
        <dbReference type="PROSITE" id="PS50109"/>
    </source>
</evidence>
<evidence type="ECO:0000313" key="8">
    <source>
        <dbReference type="EMBL" id="QXL86292.1"/>
    </source>
</evidence>
<dbReference type="PROSITE" id="PS50109">
    <property type="entry name" value="HIS_KIN"/>
    <property type="match status" value="1"/>
</dbReference>